<keyword evidence="4 5" id="KW-0472">Membrane</keyword>
<feature type="transmembrane region" description="Helical" evidence="5">
    <location>
        <begin position="302"/>
        <end position="326"/>
    </location>
</feature>
<evidence type="ECO:0000256" key="3">
    <source>
        <dbReference type="ARBA" id="ARBA00022989"/>
    </source>
</evidence>
<dbReference type="AlphaFoldDB" id="A0A1M7PZA3"/>
<protein>
    <submittedName>
        <fullName evidence="7">ABC-2 type transport system permease protein</fullName>
    </submittedName>
</protein>
<feature type="transmembrane region" description="Helical" evidence="5">
    <location>
        <begin position="277"/>
        <end position="295"/>
    </location>
</feature>
<dbReference type="Proteomes" id="UP000184184">
    <property type="component" value="Unassembled WGS sequence"/>
</dbReference>
<evidence type="ECO:0000256" key="5">
    <source>
        <dbReference type="SAM" id="Phobius"/>
    </source>
</evidence>
<feature type="transmembrane region" description="Helical" evidence="5">
    <location>
        <begin position="244"/>
        <end position="271"/>
    </location>
</feature>
<accession>A0A1M7PZA3</accession>
<dbReference type="Gene3D" id="3.40.1710.10">
    <property type="entry name" value="abc type-2 transporter like domain"/>
    <property type="match status" value="1"/>
</dbReference>
<dbReference type="GO" id="GO:0140359">
    <property type="term" value="F:ABC-type transporter activity"/>
    <property type="evidence" value="ECO:0007669"/>
    <property type="project" value="InterPro"/>
</dbReference>
<evidence type="ECO:0000313" key="8">
    <source>
        <dbReference type="Proteomes" id="UP000184184"/>
    </source>
</evidence>
<keyword evidence="3 5" id="KW-1133">Transmembrane helix</keyword>
<organism evidence="7 8">
    <name type="scientific">Gracilibacillus kekensis</name>
    <dbReference type="NCBI Taxonomy" id="1027249"/>
    <lineage>
        <taxon>Bacteria</taxon>
        <taxon>Bacillati</taxon>
        <taxon>Bacillota</taxon>
        <taxon>Bacilli</taxon>
        <taxon>Bacillales</taxon>
        <taxon>Bacillaceae</taxon>
        <taxon>Gracilibacillus</taxon>
    </lineage>
</organism>
<keyword evidence="8" id="KW-1185">Reference proteome</keyword>
<feature type="transmembrane region" description="Helical" evidence="5">
    <location>
        <begin position="204"/>
        <end position="223"/>
    </location>
</feature>
<dbReference type="GO" id="GO:0016020">
    <property type="term" value="C:membrane"/>
    <property type="evidence" value="ECO:0007669"/>
    <property type="project" value="UniProtKB-SubCell"/>
</dbReference>
<evidence type="ECO:0000256" key="4">
    <source>
        <dbReference type="ARBA" id="ARBA00023136"/>
    </source>
</evidence>
<evidence type="ECO:0000256" key="2">
    <source>
        <dbReference type="ARBA" id="ARBA00022692"/>
    </source>
</evidence>
<dbReference type="Pfam" id="PF12698">
    <property type="entry name" value="ABC2_membrane_3"/>
    <property type="match status" value="1"/>
</dbReference>
<feature type="transmembrane region" description="Helical" evidence="5">
    <location>
        <begin position="16"/>
        <end position="37"/>
    </location>
</feature>
<name>A0A1M7PZA3_9BACI</name>
<feature type="transmembrane region" description="Helical" evidence="5">
    <location>
        <begin position="346"/>
        <end position="366"/>
    </location>
</feature>
<evidence type="ECO:0000256" key="1">
    <source>
        <dbReference type="ARBA" id="ARBA00004141"/>
    </source>
</evidence>
<gene>
    <name evidence="7" type="ORF">SAMN05216179_2634</name>
</gene>
<evidence type="ECO:0000259" key="6">
    <source>
        <dbReference type="Pfam" id="PF12698"/>
    </source>
</evidence>
<keyword evidence="2 5" id="KW-0812">Transmembrane</keyword>
<comment type="subcellular location">
    <subcellularLocation>
        <location evidence="1">Membrane</location>
        <topology evidence="1">Multi-pass membrane protein</topology>
    </subcellularLocation>
</comment>
<evidence type="ECO:0000313" key="7">
    <source>
        <dbReference type="EMBL" id="SHN23100.1"/>
    </source>
</evidence>
<dbReference type="RefSeq" id="WP_073202306.1">
    <property type="nucleotide sequence ID" value="NZ_FRCZ01000005.1"/>
</dbReference>
<feature type="domain" description="ABC-2 type transporter transmembrane" evidence="6">
    <location>
        <begin position="16"/>
        <end position="344"/>
    </location>
</feature>
<dbReference type="STRING" id="1027249.SAMN05216179_2634"/>
<proteinExistence type="predicted"/>
<dbReference type="EMBL" id="FRCZ01000005">
    <property type="protein sequence ID" value="SHN23100.1"/>
    <property type="molecule type" value="Genomic_DNA"/>
</dbReference>
<dbReference type="InterPro" id="IPR013525">
    <property type="entry name" value="ABC2_TM"/>
</dbReference>
<reference evidence="7 8" key="1">
    <citation type="submission" date="2016-11" db="EMBL/GenBank/DDBJ databases">
        <authorList>
            <person name="Jaros S."/>
            <person name="Januszkiewicz K."/>
            <person name="Wedrychowicz H."/>
        </authorList>
    </citation>
    <scope>NUCLEOTIDE SEQUENCE [LARGE SCALE GENOMIC DNA]</scope>
    <source>
        <strain evidence="7 8">CGMCC 1.10681</strain>
    </source>
</reference>
<sequence length="373" mass="43025">MKEIIYTRFLLLKKQWISLSCWIVLPILIAIGFLSTAETVQDDFNVPVGIVLEEESESALALWQEINESSLVDASKFSEREAVRKLEQHELDSVFIIRQGYEETLQSGNRRNLLGSYYSDRSFAYTPVKEMIVSIIQQTTGRIKAANTVINLEMKLSSEQDWSIEEIIAKSKEIQNNEDLLNNQFRFHGESDLSNNSGLQWNPWIVWAFATMLITIFIFDWVIKERKAIVAVRFPFMKISFPAYMLINVSIYIIILLSIDLSTVVIFYSIYQETINLFSLVSYRIMVCLFAFLFVNIIRNAYFSYIAAILWVLVLIVISGAVLPIGGFDKLGSWINHFNPLYRFLIGEWTVGWLAFCLGGIAIWYVREGKKYA</sequence>
<dbReference type="OrthoDB" id="2417739at2"/>